<evidence type="ECO:0000259" key="4">
    <source>
        <dbReference type="PROSITE" id="PS50069"/>
    </source>
</evidence>
<dbReference type="InterPro" id="IPR016158">
    <property type="entry name" value="Cullin_homology"/>
</dbReference>
<dbReference type="SMART" id="SM00182">
    <property type="entry name" value="CULLIN"/>
    <property type="match status" value="1"/>
</dbReference>
<protein>
    <recommendedName>
        <fullName evidence="4">Cullin family profile domain-containing protein</fullName>
    </recommendedName>
</protein>
<name>A0ABR2Z145_9CHLO</name>
<dbReference type="InterPro" id="IPR036317">
    <property type="entry name" value="Cullin_homology_sf"/>
</dbReference>
<evidence type="ECO:0000256" key="1">
    <source>
        <dbReference type="ARBA" id="ARBA00006019"/>
    </source>
</evidence>
<dbReference type="EMBL" id="JALJOT010000002">
    <property type="protein sequence ID" value="KAK9917838.1"/>
    <property type="molecule type" value="Genomic_DNA"/>
</dbReference>
<dbReference type="InterPro" id="IPR036388">
    <property type="entry name" value="WH-like_DNA-bd_sf"/>
</dbReference>
<dbReference type="Proteomes" id="UP001491310">
    <property type="component" value="Unassembled WGS sequence"/>
</dbReference>
<reference evidence="5 6" key="1">
    <citation type="journal article" date="2024" name="Nat. Commun.">
        <title>Phylogenomics reveals the evolutionary origins of lichenization in chlorophyte algae.</title>
        <authorList>
            <person name="Puginier C."/>
            <person name="Libourel C."/>
            <person name="Otte J."/>
            <person name="Skaloud P."/>
            <person name="Haon M."/>
            <person name="Grisel S."/>
            <person name="Petersen M."/>
            <person name="Berrin J.G."/>
            <person name="Delaux P.M."/>
            <person name="Dal Grande F."/>
            <person name="Keller J."/>
        </authorList>
    </citation>
    <scope>NUCLEOTIDE SEQUENCE [LARGE SCALE GENOMIC DNA]</scope>
    <source>
        <strain evidence="5 6">SAG 216-7</strain>
    </source>
</reference>
<evidence type="ECO:0000256" key="2">
    <source>
        <dbReference type="PROSITE-ProRule" id="PRU00330"/>
    </source>
</evidence>
<comment type="caution">
    <text evidence="5">The sequence shown here is derived from an EMBL/GenBank/DDBJ whole genome shotgun (WGS) entry which is preliminary data.</text>
</comment>
<dbReference type="InterPro" id="IPR045093">
    <property type="entry name" value="Cullin"/>
</dbReference>
<dbReference type="InterPro" id="IPR016159">
    <property type="entry name" value="Cullin_repeat-like_dom_sf"/>
</dbReference>
<proteinExistence type="inferred from homology"/>
<feature type="domain" description="Cullin family profile" evidence="4">
    <location>
        <begin position="392"/>
        <end position="622"/>
    </location>
</feature>
<evidence type="ECO:0000313" key="6">
    <source>
        <dbReference type="Proteomes" id="UP001491310"/>
    </source>
</evidence>
<gene>
    <name evidence="5" type="ORF">WJX75_008760</name>
</gene>
<dbReference type="SMART" id="SM00884">
    <property type="entry name" value="Cullin_Nedd8"/>
    <property type="match status" value="1"/>
</dbReference>
<dbReference type="Pfam" id="PF10557">
    <property type="entry name" value="Cullin_Nedd8"/>
    <property type="match status" value="1"/>
</dbReference>
<dbReference type="InterPro" id="IPR001373">
    <property type="entry name" value="Cullin_N"/>
</dbReference>
<keyword evidence="6" id="KW-1185">Reference proteome</keyword>
<dbReference type="Gene3D" id="3.30.230.130">
    <property type="entry name" value="Cullin, Chain C, Domain 2"/>
    <property type="match status" value="1"/>
</dbReference>
<dbReference type="InterPro" id="IPR036390">
    <property type="entry name" value="WH_DNA-bd_sf"/>
</dbReference>
<dbReference type="Pfam" id="PF26557">
    <property type="entry name" value="Cullin_AB"/>
    <property type="match status" value="1"/>
</dbReference>
<accession>A0ABR2Z145</accession>
<organism evidence="5 6">
    <name type="scientific">Coccomyxa subellipsoidea</name>
    <dbReference type="NCBI Taxonomy" id="248742"/>
    <lineage>
        <taxon>Eukaryota</taxon>
        <taxon>Viridiplantae</taxon>
        <taxon>Chlorophyta</taxon>
        <taxon>core chlorophytes</taxon>
        <taxon>Trebouxiophyceae</taxon>
        <taxon>Trebouxiophyceae incertae sedis</taxon>
        <taxon>Coccomyxaceae</taxon>
        <taxon>Coccomyxa</taxon>
    </lineage>
</organism>
<dbReference type="Gene3D" id="1.20.1310.10">
    <property type="entry name" value="Cullin Repeats"/>
    <property type="match status" value="4"/>
</dbReference>
<dbReference type="PROSITE" id="PS50069">
    <property type="entry name" value="CULLIN_2"/>
    <property type="match status" value="1"/>
</dbReference>
<dbReference type="SUPFAM" id="SSF74788">
    <property type="entry name" value="Cullin repeat-like"/>
    <property type="match status" value="1"/>
</dbReference>
<evidence type="ECO:0000256" key="3">
    <source>
        <dbReference type="RuleBase" id="RU003829"/>
    </source>
</evidence>
<sequence>MQDRKPIELENGWSFMQKGIMKLRKLLEGEEEDQFTAEQYMMLYTTIYNMCTQKPPYDYSEQLYNRYRDSFSLYITEKVLPALRQHHEEYLLRELYKRWNNHKIMVRWLSRFFNYLDRYYITRHSLHSLNDVGLIRFRDDVYTEVKASARGAILQLIEKEREGEQIDRALLKNVLGIFIEVGMGGMDCYANDFETQLIAESGAHYKRKATAWIAEDSCPDYMLKAEECLKQEEERVANYLHVDTKPKLLKEVETEILEHYESELLEKEHSGAAALMRDDKKEDLARMYRLFQRITKGLDPVAEIFKKHVEAEGMKLVKEVTEAIQSKKEKDAGKPSKDSGNTHEQQYMKTVIELHDKYLQYVVESFNNSSLFHKALKEAFESFCNKTVATITSAELMANFCNTLLTKGGGGERMTDDAVEEVLDKVVKLLAYISDKDLFAEFYRKRLSRRLLAERSASDDHERAVLTRLKQQCGAQFTSKMEGMVTDLQLAREKQQGFEAWQKENGKSLSIDMSVQVLTTGFWPQYKIVDLALPQEMVDGVSLFKEYYEATVKHRRLQWYYHHGYANLRGNFRSKPIDITASTTQAAVLLLFNADERLSLQEVKERVNLPDEDIIRILHSISCGKYRILSKEPNNKTINKADVFTFNAAFTDRMRRIKLPPPPSDERKKVVEDVDRDRRYSIDAAIVRTMKSRKVLQHTQLVMEVVQQLQRMFQPDIRIIKKRIEDLISREYLERDKDNPNTFRYMA</sequence>
<dbReference type="SUPFAM" id="SSF46785">
    <property type="entry name" value="Winged helix' DNA-binding domain"/>
    <property type="match status" value="1"/>
</dbReference>
<dbReference type="SUPFAM" id="SSF75632">
    <property type="entry name" value="Cullin homology domain"/>
    <property type="match status" value="1"/>
</dbReference>
<dbReference type="Pfam" id="PF00888">
    <property type="entry name" value="Cullin"/>
    <property type="match status" value="1"/>
</dbReference>
<dbReference type="InterPro" id="IPR019559">
    <property type="entry name" value="Cullin_neddylation_domain"/>
</dbReference>
<dbReference type="InterPro" id="IPR059120">
    <property type="entry name" value="Cullin-like_AB"/>
</dbReference>
<dbReference type="Gene3D" id="1.10.10.10">
    <property type="entry name" value="Winged helix-like DNA-binding domain superfamily/Winged helix DNA-binding domain"/>
    <property type="match status" value="1"/>
</dbReference>
<comment type="similarity">
    <text evidence="1 2 3">Belongs to the cullin family.</text>
</comment>
<dbReference type="PANTHER" id="PTHR11932">
    <property type="entry name" value="CULLIN"/>
    <property type="match status" value="1"/>
</dbReference>
<evidence type="ECO:0000313" key="5">
    <source>
        <dbReference type="EMBL" id="KAK9917838.1"/>
    </source>
</evidence>